<evidence type="ECO:0000256" key="1">
    <source>
        <dbReference type="SAM" id="MobiDB-lite"/>
    </source>
</evidence>
<feature type="compositionally biased region" description="Polar residues" evidence="1">
    <location>
        <begin position="103"/>
        <end position="113"/>
    </location>
</feature>
<proteinExistence type="predicted"/>
<protein>
    <submittedName>
        <fullName evidence="2">Uncharacterized protein</fullName>
    </submittedName>
</protein>
<name>A0A645F794_9ZZZZ</name>
<dbReference type="AlphaFoldDB" id="A0A645F794"/>
<accession>A0A645F794</accession>
<comment type="caution">
    <text evidence="2">The sequence shown here is derived from an EMBL/GenBank/DDBJ whole genome shotgun (WGS) entry which is preliminary data.</text>
</comment>
<dbReference type="EMBL" id="VSSQ01055633">
    <property type="protein sequence ID" value="MPN09516.1"/>
    <property type="molecule type" value="Genomic_DNA"/>
</dbReference>
<feature type="region of interest" description="Disordered" evidence="1">
    <location>
        <begin position="103"/>
        <end position="135"/>
    </location>
</feature>
<sequence length="135" mass="14360">MKMAPAWWIFSTHGSGLSSASSRCSGATRLAMAIASSMSRTRMKAPRLLSEVRITSWRGMVGSSLSILAWTRSMKAASVQIRIDCASSSCSACENRSIATQSGLPVPSETTRISDGPATMSMPTMPNTRRLAVAT</sequence>
<evidence type="ECO:0000313" key="2">
    <source>
        <dbReference type="EMBL" id="MPN09516.1"/>
    </source>
</evidence>
<gene>
    <name evidence="2" type="ORF">SDC9_156807</name>
</gene>
<organism evidence="2">
    <name type="scientific">bioreactor metagenome</name>
    <dbReference type="NCBI Taxonomy" id="1076179"/>
    <lineage>
        <taxon>unclassified sequences</taxon>
        <taxon>metagenomes</taxon>
        <taxon>ecological metagenomes</taxon>
    </lineage>
</organism>
<reference evidence="2" key="1">
    <citation type="submission" date="2019-08" db="EMBL/GenBank/DDBJ databases">
        <authorList>
            <person name="Kucharzyk K."/>
            <person name="Murdoch R.W."/>
            <person name="Higgins S."/>
            <person name="Loffler F."/>
        </authorList>
    </citation>
    <scope>NUCLEOTIDE SEQUENCE</scope>
</reference>